<name>X1KGD1_9ZZZZ</name>
<dbReference type="AlphaFoldDB" id="X1KGD1"/>
<comment type="caution">
    <text evidence="2">The sequence shown here is derived from an EMBL/GenBank/DDBJ whole genome shotgun (WGS) entry which is preliminary data.</text>
</comment>
<dbReference type="InterPro" id="IPR013785">
    <property type="entry name" value="Aldolase_TIM"/>
</dbReference>
<evidence type="ECO:0000259" key="1">
    <source>
        <dbReference type="Pfam" id="PF13186"/>
    </source>
</evidence>
<dbReference type="CDD" id="cd21109">
    <property type="entry name" value="SPASM"/>
    <property type="match status" value="1"/>
</dbReference>
<dbReference type="InterPro" id="IPR023885">
    <property type="entry name" value="4Fe4S-binding_SPASM_dom"/>
</dbReference>
<protein>
    <recommendedName>
        <fullName evidence="1">4Fe4S-binding SPASM domain-containing protein</fullName>
    </recommendedName>
</protein>
<organism evidence="2">
    <name type="scientific">marine sediment metagenome</name>
    <dbReference type="NCBI Taxonomy" id="412755"/>
    <lineage>
        <taxon>unclassified sequences</taxon>
        <taxon>metagenomes</taxon>
        <taxon>ecological metagenomes</taxon>
    </lineage>
</organism>
<gene>
    <name evidence="2" type="ORF">S03H2_68873</name>
</gene>
<sequence length="78" mass="9451">DVTGDVRICCWYQLRVEKHTFGNIFRDSIDQVWFSKAHFDAIENLRVNECNLWDCKYFPYNRLMREAIVEDKAQLQFT</sequence>
<dbReference type="Pfam" id="PF13186">
    <property type="entry name" value="SPASM"/>
    <property type="match status" value="1"/>
</dbReference>
<evidence type="ECO:0000313" key="2">
    <source>
        <dbReference type="EMBL" id="GAH92685.1"/>
    </source>
</evidence>
<feature type="non-terminal residue" evidence="2">
    <location>
        <position position="1"/>
    </location>
</feature>
<reference evidence="2" key="1">
    <citation type="journal article" date="2014" name="Front. Microbiol.">
        <title>High frequency of phylogenetically diverse reductive dehalogenase-homologous genes in deep subseafloor sedimentary metagenomes.</title>
        <authorList>
            <person name="Kawai M."/>
            <person name="Futagami T."/>
            <person name="Toyoda A."/>
            <person name="Takaki Y."/>
            <person name="Nishi S."/>
            <person name="Hori S."/>
            <person name="Arai W."/>
            <person name="Tsubouchi T."/>
            <person name="Morono Y."/>
            <person name="Uchiyama I."/>
            <person name="Ito T."/>
            <person name="Fujiyama A."/>
            <person name="Inagaki F."/>
            <person name="Takami H."/>
        </authorList>
    </citation>
    <scope>NUCLEOTIDE SEQUENCE</scope>
    <source>
        <strain evidence="2">Expedition CK06-06</strain>
    </source>
</reference>
<dbReference type="Gene3D" id="3.20.20.70">
    <property type="entry name" value="Aldolase class I"/>
    <property type="match status" value="1"/>
</dbReference>
<feature type="domain" description="4Fe4S-binding SPASM" evidence="1">
    <location>
        <begin position="2"/>
        <end position="55"/>
    </location>
</feature>
<proteinExistence type="predicted"/>
<accession>X1KGD1</accession>
<dbReference type="EMBL" id="BARU01045372">
    <property type="protein sequence ID" value="GAH92685.1"/>
    <property type="molecule type" value="Genomic_DNA"/>
</dbReference>